<organism evidence="2 3">
    <name type="scientific">Bacillus carboniphilus</name>
    <dbReference type="NCBI Taxonomy" id="86663"/>
    <lineage>
        <taxon>Bacteria</taxon>
        <taxon>Bacillati</taxon>
        <taxon>Bacillota</taxon>
        <taxon>Bacilli</taxon>
        <taxon>Bacillales</taxon>
        <taxon>Bacillaceae</taxon>
        <taxon>Bacillus</taxon>
    </lineage>
</organism>
<dbReference type="InterPro" id="IPR014617">
    <property type="entry name" value="YphA_Bacsu"/>
</dbReference>
<feature type="transmembrane region" description="Helical" evidence="1">
    <location>
        <begin position="67"/>
        <end position="86"/>
    </location>
</feature>
<protein>
    <submittedName>
        <fullName evidence="2">Uncharacterized protein</fullName>
    </submittedName>
</protein>
<comment type="caution">
    <text evidence="2">The sequence shown here is derived from an EMBL/GenBank/DDBJ whole genome shotgun (WGS) entry which is preliminary data.</text>
</comment>
<evidence type="ECO:0000313" key="3">
    <source>
        <dbReference type="Proteomes" id="UP001500782"/>
    </source>
</evidence>
<keyword evidence="1" id="KW-0472">Membrane</keyword>
<reference evidence="2 3" key="1">
    <citation type="journal article" date="2019" name="Int. J. Syst. Evol. Microbiol.">
        <title>The Global Catalogue of Microorganisms (GCM) 10K type strain sequencing project: providing services to taxonomists for standard genome sequencing and annotation.</title>
        <authorList>
            <consortium name="The Broad Institute Genomics Platform"/>
            <consortium name="The Broad Institute Genome Sequencing Center for Infectious Disease"/>
            <person name="Wu L."/>
            <person name="Ma J."/>
        </authorList>
    </citation>
    <scope>NUCLEOTIDE SEQUENCE [LARGE SCALE GENOMIC DNA]</scope>
    <source>
        <strain evidence="2 3">JCM 9731</strain>
    </source>
</reference>
<feature type="transmembrane region" description="Helical" evidence="1">
    <location>
        <begin position="98"/>
        <end position="116"/>
    </location>
</feature>
<feature type="transmembrane region" description="Helical" evidence="1">
    <location>
        <begin position="12"/>
        <end position="32"/>
    </location>
</feature>
<evidence type="ECO:0000256" key="1">
    <source>
        <dbReference type="SAM" id="Phobius"/>
    </source>
</evidence>
<keyword evidence="1" id="KW-0812">Transmembrane</keyword>
<dbReference type="Pfam" id="PF24124">
    <property type="entry name" value="YphA"/>
    <property type="match status" value="1"/>
</dbReference>
<name>A0ABN0WV04_9BACI</name>
<accession>A0ABN0WV04</accession>
<keyword evidence="1" id="KW-1133">Transmembrane helix</keyword>
<feature type="transmembrane region" description="Helical" evidence="1">
    <location>
        <begin position="38"/>
        <end position="60"/>
    </location>
</feature>
<gene>
    <name evidence="2" type="ORF">GCM10008967_42170</name>
</gene>
<proteinExistence type="predicted"/>
<dbReference type="Proteomes" id="UP001500782">
    <property type="component" value="Unassembled WGS sequence"/>
</dbReference>
<dbReference type="EMBL" id="BAAADJ010000064">
    <property type="protein sequence ID" value="GAA0347352.1"/>
    <property type="molecule type" value="Genomic_DNA"/>
</dbReference>
<keyword evidence="3" id="KW-1185">Reference proteome</keyword>
<evidence type="ECO:0000313" key="2">
    <source>
        <dbReference type="EMBL" id="GAA0347352.1"/>
    </source>
</evidence>
<sequence length="141" mass="16179">MVALSSLTISILLYQICTSLLVMLFYCIFLLFELYDPIWVFVDRKWLLTIMISVIAILLNSNGKWRVITAFLGIGMGEILYAYVLYTTDILITITNPTFLDIGALIGVTILLWNGLEKVIHHLNKLYDPQTHLEKEKQRLG</sequence>